<evidence type="ECO:0000313" key="2">
    <source>
        <dbReference type="Proteomes" id="UP000070498"/>
    </source>
</evidence>
<name>A0A135P3M3_9HYPH</name>
<gene>
    <name evidence="1" type="ORF">ATO67_05115</name>
</gene>
<accession>A0A135P3M3</accession>
<reference evidence="1 2" key="1">
    <citation type="submission" date="2015-11" db="EMBL/GenBank/DDBJ databases">
        <title>Draft genome sequence of Agrobacterium sp. R89-1.</title>
        <authorList>
            <person name="Zahradnik J."/>
            <person name="Kyslikova E."/>
            <person name="Palyzova A."/>
            <person name="Kyslik P."/>
        </authorList>
    </citation>
    <scope>NUCLEOTIDE SEQUENCE [LARGE SCALE GENOMIC DNA]</scope>
    <source>
        <strain evidence="1 2">R89-1</strain>
    </source>
</reference>
<protein>
    <submittedName>
        <fullName evidence="1">Uncharacterized protein</fullName>
    </submittedName>
</protein>
<organism evidence="1 2">
    <name type="scientific">Agrobacterium bohemicum</name>
    <dbReference type="NCBI Taxonomy" id="2052828"/>
    <lineage>
        <taxon>Bacteria</taxon>
        <taxon>Pseudomonadati</taxon>
        <taxon>Pseudomonadota</taxon>
        <taxon>Alphaproteobacteria</taxon>
        <taxon>Hyphomicrobiales</taxon>
        <taxon>Rhizobiaceae</taxon>
        <taxon>Rhizobium/Agrobacterium group</taxon>
        <taxon>Agrobacterium</taxon>
    </lineage>
</organism>
<keyword evidence="2" id="KW-1185">Reference proteome</keyword>
<evidence type="ECO:0000313" key="1">
    <source>
        <dbReference type="EMBL" id="KXG85999.1"/>
    </source>
</evidence>
<dbReference type="AlphaFoldDB" id="A0A135P3M3"/>
<proteinExistence type="predicted"/>
<sequence>MTWGARKRTYSRFLGESSGWVARGGVQMSSQMNGCHVPGQTGAIQNPAYRPTGKFLFITGSYVAHRHGARKYLLFLMK</sequence>
<dbReference type="Proteomes" id="UP000070498">
    <property type="component" value="Unassembled WGS sequence"/>
</dbReference>
<comment type="caution">
    <text evidence="1">The sequence shown here is derived from an EMBL/GenBank/DDBJ whole genome shotgun (WGS) entry which is preliminary data.</text>
</comment>
<dbReference type="EMBL" id="LNUW01000028">
    <property type="protein sequence ID" value="KXG85999.1"/>
    <property type="molecule type" value="Genomic_DNA"/>
</dbReference>